<dbReference type="AlphaFoldDB" id="A0A0A9BFZ8"/>
<dbReference type="EMBL" id="GBRH01239673">
    <property type="protein sequence ID" value="JAD58222.1"/>
    <property type="molecule type" value="Transcribed_RNA"/>
</dbReference>
<evidence type="ECO:0000313" key="1">
    <source>
        <dbReference type="EMBL" id="JAD58222.1"/>
    </source>
</evidence>
<reference evidence="1" key="2">
    <citation type="journal article" date="2015" name="Data Brief">
        <title>Shoot transcriptome of the giant reed, Arundo donax.</title>
        <authorList>
            <person name="Barrero R.A."/>
            <person name="Guerrero F.D."/>
            <person name="Moolhuijzen P."/>
            <person name="Goolsby J.A."/>
            <person name="Tidwell J."/>
            <person name="Bellgard S.E."/>
            <person name="Bellgard M.I."/>
        </authorList>
    </citation>
    <scope>NUCLEOTIDE SEQUENCE</scope>
    <source>
        <tissue evidence="1">Shoot tissue taken approximately 20 cm above the soil surface</tissue>
    </source>
</reference>
<proteinExistence type="predicted"/>
<accession>A0A0A9BFZ8</accession>
<protein>
    <submittedName>
        <fullName evidence="1">Uncharacterized protein</fullName>
    </submittedName>
</protein>
<sequence length="36" mass="4123">MTTRAKGDKNVINKQSCSTNIKQTDKEVELWARVTK</sequence>
<organism evidence="1">
    <name type="scientific">Arundo donax</name>
    <name type="common">Giant reed</name>
    <name type="synonym">Donax arundinaceus</name>
    <dbReference type="NCBI Taxonomy" id="35708"/>
    <lineage>
        <taxon>Eukaryota</taxon>
        <taxon>Viridiplantae</taxon>
        <taxon>Streptophyta</taxon>
        <taxon>Embryophyta</taxon>
        <taxon>Tracheophyta</taxon>
        <taxon>Spermatophyta</taxon>
        <taxon>Magnoliopsida</taxon>
        <taxon>Liliopsida</taxon>
        <taxon>Poales</taxon>
        <taxon>Poaceae</taxon>
        <taxon>PACMAD clade</taxon>
        <taxon>Arundinoideae</taxon>
        <taxon>Arundineae</taxon>
        <taxon>Arundo</taxon>
    </lineage>
</organism>
<name>A0A0A9BFZ8_ARUDO</name>
<reference evidence="1" key="1">
    <citation type="submission" date="2014-09" db="EMBL/GenBank/DDBJ databases">
        <authorList>
            <person name="Magalhaes I.L.F."/>
            <person name="Oliveira U."/>
            <person name="Santos F.R."/>
            <person name="Vidigal T.H.D.A."/>
            <person name="Brescovit A.D."/>
            <person name="Santos A.J."/>
        </authorList>
    </citation>
    <scope>NUCLEOTIDE SEQUENCE</scope>
    <source>
        <tissue evidence="1">Shoot tissue taken approximately 20 cm above the soil surface</tissue>
    </source>
</reference>